<reference evidence="5" key="1">
    <citation type="journal article" date="2019" name="Int. J. Syst. Evol. Microbiol.">
        <title>The Global Catalogue of Microorganisms (GCM) 10K type strain sequencing project: providing services to taxonomists for standard genome sequencing and annotation.</title>
        <authorList>
            <consortium name="The Broad Institute Genomics Platform"/>
            <consortium name="The Broad Institute Genome Sequencing Center for Infectious Disease"/>
            <person name="Wu L."/>
            <person name="Ma J."/>
        </authorList>
    </citation>
    <scope>NUCLEOTIDE SEQUENCE [LARGE SCALE GENOMIC DNA]</scope>
    <source>
        <strain evidence="5">CCUG 56029</strain>
    </source>
</reference>
<comment type="caution">
    <text evidence="4">The sequence shown here is derived from an EMBL/GenBank/DDBJ whole genome shotgun (WGS) entry which is preliminary data.</text>
</comment>
<feature type="transmembrane region" description="Helical" evidence="2">
    <location>
        <begin position="62"/>
        <end position="84"/>
    </location>
</feature>
<evidence type="ECO:0000259" key="3">
    <source>
        <dbReference type="Pfam" id="PF00884"/>
    </source>
</evidence>
<keyword evidence="5" id="KW-1185">Reference proteome</keyword>
<protein>
    <submittedName>
        <fullName evidence="4">Sulfatase-like hydrolase/transferase</fullName>
    </submittedName>
</protein>
<dbReference type="EMBL" id="JBHUEN010000016">
    <property type="protein sequence ID" value="MFD1881246.1"/>
    <property type="molecule type" value="Genomic_DNA"/>
</dbReference>
<dbReference type="InterPro" id="IPR000917">
    <property type="entry name" value="Sulfatase_N"/>
</dbReference>
<gene>
    <name evidence="4" type="ORF">ACFSCT_05890</name>
</gene>
<feature type="transmembrane region" description="Helical" evidence="2">
    <location>
        <begin position="36"/>
        <end position="55"/>
    </location>
</feature>
<keyword evidence="2" id="KW-0812">Transmembrane</keyword>
<feature type="region of interest" description="Disordered" evidence="1">
    <location>
        <begin position="529"/>
        <end position="548"/>
    </location>
</feature>
<name>A0ABW4R4Q6_9RHOB</name>
<dbReference type="Pfam" id="PF00884">
    <property type="entry name" value="Sulfatase"/>
    <property type="match status" value="1"/>
</dbReference>
<organism evidence="4 5">
    <name type="scientific">Paracoccus pacificus</name>
    <dbReference type="NCBI Taxonomy" id="1463598"/>
    <lineage>
        <taxon>Bacteria</taxon>
        <taxon>Pseudomonadati</taxon>
        <taxon>Pseudomonadota</taxon>
        <taxon>Alphaproteobacteria</taxon>
        <taxon>Rhodobacterales</taxon>
        <taxon>Paracoccaceae</taxon>
        <taxon>Paracoccus</taxon>
    </lineage>
</organism>
<dbReference type="Proteomes" id="UP001597213">
    <property type="component" value="Unassembled WGS sequence"/>
</dbReference>
<dbReference type="Gene3D" id="3.40.720.10">
    <property type="entry name" value="Alkaline Phosphatase, subunit A"/>
    <property type="match status" value="1"/>
</dbReference>
<accession>A0ABW4R4Q6</accession>
<evidence type="ECO:0000313" key="4">
    <source>
        <dbReference type="EMBL" id="MFD1881246.1"/>
    </source>
</evidence>
<dbReference type="InterPro" id="IPR017850">
    <property type="entry name" value="Alkaline_phosphatase_core_sf"/>
</dbReference>
<sequence length="548" mass="59277">MSFAARPGTLSAILAALLVHLALVLPADPADLSPWVLLRFPLELPAVLLILMATGRTRARPVVRLGVTLILTLLVVLKLADLVMKQVLGRPFNPVADLSLTDALARLIAGSFGVGAAVVSVALAAVWLLAVAALLWWATGVWSRLALPIRWPADLALACVALIVLQLSGRTGDWRLPHGTDATRFMVDRAALLRRTMGDLAAFRQVAARDPLADAPGLLDAIDRDVLVIFVESYGRTSYDRPFYAGTHLATLRRAEADLAQTGLAMRSGFLTSPTRGGQSWLTHTTFANGLWADDQSRYLAVLSSGRQSLFHQAERAGFRTAAVMPAITMPWPEAARMGFQRVFAAADLGYRGKPFNWVTMPDQFTLAATDRLLRDGRDPRRLFAQIALISSHAPWVPVPALVGWAEVGDGRIFERMAVAGDPPSVVWKDPARVRDQYRQSIDYALQTVMSYAALQAKDPPLMIVLGDHQAVAGIALDDRREVPVHVIGPKALVERTAAWGLTPGLIPAADAPAIPMQDMRDMILRTFTDPDPQGPAAVRADGAESPA</sequence>
<feature type="transmembrane region" description="Helical" evidence="2">
    <location>
        <begin position="104"/>
        <end position="137"/>
    </location>
</feature>
<feature type="domain" description="Sulfatase N-terminal" evidence="3">
    <location>
        <begin position="225"/>
        <end position="471"/>
    </location>
</feature>
<keyword evidence="2" id="KW-1133">Transmembrane helix</keyword>
<dbReference type="RefSeq" id="WP_379140931.1">
    <property type="nucleotide sequence ID" value="NZ_JBHUEN010000016.1"/>
</dbReference>
<dbReference type="SUPFAM" id="SSF53649">
    <property type="entry name" value="Alkaline phosphatase-like"/>
    <property type="match status" value="1"/>
</dbReference>
<feature type="transmembrane region" description="Helical" evidence="2">
    <location>
        <begin position="149"/>
        <end position="167"/>
    </location>
</feature>
<evidence type="ECO:0000256" key="1">
    <source>
        <dbReference type="SAM" id="MobiDB-lite"/>
    </source>
</evidence>
<evidence type="ECO:0000256" key="2">
    <source>
        <dbReference type="SAM" id="Phobius"/>
    </source>
</evidence>
<evidence type="ECO:0000313" key="5">
    <source>
        <dbReference type="Proteomes" id="UP001597213"/>
    </source>
</evidence>
<keyword evidence="2" id="KW-0472">Membrane</keyword>
<proteinExistence type="predicted"/>